<comment type="caution">
    <text evidence="2">The sequence shown here is derived from an EMBL/GenBank/DDBJ whole genome shotgun (WGS) entry which is preliminary data.</text>
</comment>
<reference evidence="2" key="1">
    <citation type="submission" date="2023-02" db="EMBL/GenBank/DDBJ databases">
        <title>Identification and recombinant expression of a fungal hydrolase from Papiliotrema laurentii that hydrolyzes apple cutin and clears colloidal polyester polyurethane.</title>
        <authorList>
            <consortium name="DOE Joint Genome Institute"/>
            <person name="Roman V.A."/>
            <person name="Bojanowski C."/>
            <person name="Crable B.R."/>
            <person name="Wagner D.N."/>
            <person name="Hung C.S."/>
            <person name="Nadeau L.J."/>
            <person name="Schratz L."/>
            <person name="Haridas S."/>
            <person name="Pangilinan J."/>
            <person name="Lipzen A."/>
            <person name="Na H."/>
            <person name="Yan M."/>
            <person name="Ng V."/>
            <person name="Grigoriev I.V."/>
            <person name="Spatafora J.W."/>
            <person name="Barlow D."/>
            <person name="Biffinger J."/>
            <person name="Kelley-Loughnane N."/>
            <person name="Varaljay V.A."/>
            <person name="Crookes-Goodson W.J."/>
        </authorList>
    </citation>
    <scope>NUCLEOTIDE SEQUENCE</scope>
    <source>
        <strain evidence="2">5307AH</strain>
    </source>
</reference>
<feature type="signal peptide" evidence="1">
    <location>
        <begin position="1"/>
        <end position="16"/>
    </location>
</feature>
<organism evidence="2 3">
    <name type="scientific">Papiliotrema laurentii</name>
    <name type="common">Cryptococcus laurentii</name>
    <dbReference type="NCBI Taxonomy" id="5418"/>
    <lineage>
        <taxon>Eukaryota</taxon>
        <taxon>Fungi</taxon>
        <taxon>Dikarya</taxon>
        <taxon>Basidiomycota</taxon>
        <taxon>Agaricomycotina</taxon>
        <taxon>Tremellomycetes</taxon>
        <taxon>Tremellales</taxon>
        <taxon>Rhynchogastremaceae</taxon>
        <taxon>Papiliotrema</taxon>
    </lineage>
</organism>
<proteinExistence type="predicted"/>
<dbReference type="EMBL" id="JAODAN010000001">
    <property type="protein sequence ID" value="KAK1928023.1"/>
    <property type="molecule type" value="Genomic_DNA"/>
</dbReference>
<keyword evidence="1" id="KW-0732">Signal</keyword>
<gene>
    <name evidence="2" type="ORF">DB88DRAFT_480097</name>
</gene>
<feature type="chain" id="PRO_5042131035" evidence="1">
    <location>
        <begin position="17"/>
        <end position="131"/>
    </location>
</feature>
<keyword evidence="3" id="KW-1185">Reference proteome</keyword>
<evidence type="ECO:0000313" key="3">
    <source>
        <dbReference type="Proteomes" id="UP001182556"/>
    </source>
</evidence>
<accession>A0AAD9FXG2</accession>
<dbReference type="AlphaFoldDB" id="A0AAD9FXG2"/>
<protein>
    <submittedName>
        <fullName evidence="2">Uncharacterized protein</fullName>
    </submittedName>
</protein>
<sequence length="131" mass="13720">MLCLLLLSLTPFGAFAQSSGTFTLSTSSGCIVLSQVATLTSPYSITQSRPICPGGGATINWPLTSGGNGAASSLAIYAGFQGSAPGCMMPLSQMQAMYILGRMLEWRADGIWDSTANGLLRDPTSFEVLTW</sequence>
<name>A0AAD9FXG2_PAPLA</name>
<dbReference type="Proteomes" id="UP001182556">
    <property type="component" value="Unassembled WGS sequence"/>
</dbReference>
<evidence type="ECO:0000313" key="2">
    <source>
        <dbReference type="EMBL" id="KAK1928023.1"/>
    </source>
</evidence>
<evidence type="ECO:0000256" key="1">
    <source>
        <dbReference type="SAM" id="SignalP"/>
    </source>
</evidence>